<name>A0A060CAA2_9LACO</name>
<protein>
    <submittedName>
        <fullName evidence="1">Glycos_transf_1</fullName>
    </submittedName>
</protein>
<dbReference type="PANTHER" id="PTHR12526">
    <property type="entry name" value="GLYCOSYLTRANSFERASE"/>
    <property type="match status" value="1"/>
</dbReference>
<sequence length="144" mass="15822">MAVLVGEGDLKEEIYKQAMRLGINNRLVFTGPVSNVEDYLQAFDVFVFPSRFEGLPILAVEAQANGLPTIVSTAVTQDVYLTPSITSCSLNDSLDCWAQKAVLYAGKGRYNNKIELEKAGYSIAQTAAVIRSLYLEKTSKHNEV</sequence>
<dbReference type="Gene3D" id="3.40.50.2000">
    <property type="entry name" value="Glycogen Phosphorylase B"/>
    <property type="match status" value="1"/>
</dbReference>
<evidence type="ECO:0000313" key="1">
    <source>
        <dbReference type="EMBL" id="AIA93608.1"/>
    </source>
</evidence>
<dbReference type="SUPFAM" id="SSF53756">
    <property type="entry name" value="UDP-Glycosyltransferase/glycogen phosphorylase"/>
    <property type="match status" value="1"/>
</dbReference>
<reference evidence="1" key="1">
    <citation type="journal article" date="2013" name="Environ. Microbiol.">
        <title>Seasonally variable intestinal metagenomes of the red palm weevil (Rhynchophorus ferrugineus).</title>
        <authorList>
            <person name="Jia S."/>
            <person name="Zhang X."/>
            <person name="Zhang G."/>
            <person name="Yin A."/>
            <person name="Zhang S."/>
            <person name="Li F."/>
            <person name="Wang L."/>
            <person name="Zhao D."/>
            <person name="Yun Q."/>
            <person name="Tala"/>
            <person name="Wang J."/>
            <person name="Sun G."/>
            <person name="Baabdullah M."/>
            <person name="Yu X."/>
            <person name="Hu S."/>
            <person name="Al-Mssallem I.S."/>
            <person name="Yu J."/>
        </authorList>
    </citation>
    <scope>NUCLEOTIDE SEQUENCE</scope>
</reference>
<proteinExistence type="predicted"/>
<dbReference type="EMBL" id="KF126261">
    <property type="protein sequence ID" value="AIA93608.1"/>
    <property type="molecule type" value="Genomic_DNA"/>
</dbReference>
<dbReference type="AlphaFoldDB" id="A0A060CAA2"/>
<dbReference type="Pfam" id="PF13692">
    <property type="entry name" value="Glyco_trans_1_4"/>
    <property type="match status" value="1"/>
</dbReference>
<organism evidence="1">
    <name type="scientific">uncultured Lactobacillus sp</name>
    <dbReference type="NCBI Taxonomy" id="153152"/>
    <lineage>
        <taxon>Bacteria</taxon>
        <taxon>Bacillati</taxon>
        <taxon>Bacillota</taxon>
        <taxon>Bacilli</taxon>
        <taxon>Lactobacillales</taxon>
        <taxon>Lactobacillaceae</taxon>
        <taxon>Lactobacillus</taxon>
        <taxon>environmental samples</taxon>
    </lineage>
</organism>
<accession>A0A060CAA2</accession>